<organism evidence="2 3">
    <name type="scientific">Xanthobacter aminoxidans</name>
    <dbReference type="NCBI Taxonomy" id="186280"/>
    <lineage>
        <taxon>Bacteria</taxon>
        <taxon>Pseudomonadati</taxon>
        <taxon>Pseudomonadota</taxon>
        <taxon>Alphaproteobacteria</taxon>
        <taxon>Hyphomicrobiales</taxon>
        <taxon>Xanthobacteraceae</taxon>
        <taxon>Xanthobacter</taxon>
    </lineage>
</organism>
<keyword evidence="3" id="KW-1185">Reference proteome</keyword>
<reference evidence="2 3" key="1">
    <citation type="submission" date="2024-02" db="EMBL/GenBank/DDBJ databases">
        <title>Expansion and revision of Xanthobacter and proposal of Roseixanthobacter gen. nov.</title>
        <authorList>
            <person name="Soltysiak M.P.M."/>
            <person name="Jalihal A."/>
            <person name="Ory A."/>
            <person name="Chrisophersen C."/>
            <person name="Lee A.D."/>
            <person name="Boulton J."/>
            <person name="Springer M."/>
        </authorList>
    </citation>
    <scope>NUCLEOTIDE SEQUENCE [LARGE SCALE GENOMIC DNA]</scope>
    <source>
        <strain evidence="2 3">CB5</strain>
    </source>
</reference>
<dbReference type="EMBL" id="JBAFUR010000011">
    <property type="protein sequence ID" value="MFG1255481.1"/>
    <property type="molecule type" value="Genomic_DNA"/>
</dbReference>
<protein>
    <recommendedName>
        <fullName evidence="4">Holin</fullName>
    </recommendedName>
</protein>
<keyword evidence="1" id="KW-1133">Transmembrane helix</keyword>
<accession>A0ABW6ZNP6</accession>
<feature type="transmembrane region" description="Helical" evidence="1">
    <location>
        <begin position="91"/>
        <end position="112"/>
    </location>
</feature>
<dbReference type="Proteomes" id="UP001604043">
    <property type="component" value="Unassembled WGS sequence"/>
</dbReference>
<evidence type="ECO:0000313" key="2">
    <source>
        <dbReference type="EMBL" id="MFG1255481.1"/>
    </source>
</evidence>
<gene>
    <name evidence="2" type="ORF">V5F30_24935</name>
</gene>
<sequence>MRMPRVSIDLPAAGLSLILIVSGGGALVKGGEPGFLVVWLGSVSFYLLFADQSARGHRAQLVRRYLMAAVACSIGIASAASLLAGPTTASVILHLCLIVNGVATGHVAYGLWRASRLAGVEAAHD</sequence>
<proteinExistence type="predicted"/>
<feature type="transmembrane region" description="Helical" evidence="1">
    <location>
        <begin position="65"/>
        <end position="85"/>
    </location>
</feature>
<name>A0ABW6ZNP6_9HYPH</name>
<evidence type="ECO:0008006" key="4">
    <source>
        <dbReference type="Google" id="ProtNLM"/>
    </source>
</evidence>
<evidence type="ECO:0000256" key="1">
    <source>
        <dbReference type="SAM" id="Phobius"/>
    </source>
</evidence>
<keyword evidence="1" id="KW-0472">Membrane</keyword>
<evidence type="ECO:0000313" key="3">
    <source>
        <dbReference type="Proteomes" id="UP001604043"/>
    </source>
</evidence>
<dbReference type="RefSeq" id="WP_394010369.1">
    <property type="nucleotide sequence ID" value="NZ_JBAFUR010000011.1"/>
</dbReference>
<comment type="caution">
    <text evidence="2">The sequence shown here is derived from an EMBL/GenBank/DDBJ whole genome shotgun (WGS) entry which is preliminary data.</text>
</comment>
<keyword evidence="1" id="KW-0812">Transmembrane</keyword>
<feature type="transmembrane region" description="Helical" evidence="1">
    <location>
        <begin position="36"/>
        <end position="53"/>
    </location>
</feature>